<keyword evidence="6" id="KW-1185">Reference proteome</keyword>
<dbReference type="InterPro" id="IPR036683">
    <property type="entry name" value="CO_DH_flav_C_dom_sf"/>
</dbReference>
<keyword evidence="2" id="KW-0274">FAD</keyword>
<evidence type="ECO:0000256" key="3">
    <source>
        <dbReference type="ARBA" id="ARBA00023002"/>
    </source>
</evidence>
<dbReference type="Proteomes" id="UP001589613">
    <property type="component" value="Unassembled WGS sequence"/>
</dbReference>
<dbReference type="Pfam" id="PF00941">
    <property type="entry name" value="FAD_binding_5"/>
    <property type="match status" value="1"/>
</dbReference>
<dbReference type="Pfam" id="PF03450">
    <property type="entry name" value="CO_deh_flav_C"/>
    <property type="match status" value="1"/>
</dbReference>
<dbReference type="InterPro" id="IPR005107">
    <property type="entry name" value="CO_DH_flav_C"/>
</dbReference>
<dbReference type="Gene3D" id="3.30.465.10">
    <property type="match status" value="1"/>
</dbReference>
<organism evidence="5 6">
    <name type="scientific">Ornithinimicrobium kibberense</name>
    <dbReference type="NCBI Taxonomy" id="282060"/>
    <lineage>
        <taxon>Bacteria</taxon>
        <taxon>Bacillati</taxon>
        <taxon>Actinomycetota</taxon>
        <taxon>Actinomycetes</taxon>
        <taxon>Micrococcales</taxon>
        <taxon>Ornithinimicrobiaceae</taxon>
        <taxon>Ornithinimicrobium</taxon>
    </lineage>
</organism>
<dbReference type="InterPro" id="IPR016169">
    <property type="entry name" value="FAD-bd_PCMH_sub2"/>
</dbReference>
<name>A0ABV5V1P4_9MICO</name>
<dbReference type="InterPro" id="IPR036318">
    <property type="entry name" value="FAD-bd_PCMH-like_sf"/>
</dbReference>
<dbReference type="InterPro" id="IPR016166">
    <property type="entry name" value="FAD-bd_PCMH"/>
</dbReference>
<dbReference type="Gene3D" id="3.30.43.10">
    <property type="entry name" value="Uridine Diphospho-n-acetylenolpyruvylglucosamine Reductase, domain 2"/>
    <property type="match status" value="1"/>
</dbReference>
<keyword evidence="3" id="KW-0560">Oxidoreductase</keyword>
<protein>
    <submittedName>
        <fullName evidence="5">FAD binding domain-containing protein</fullName>
    </submittedName>
</protein>
<proteinExistence type="predicted"/>
<evidence type="ECO:0000259" key="4">
    <source>
        <dbReference type="PROSITE" id="PS51387"/>
    </source>
</evidence>
<dbReference type="RefSeq" id="WP_141337640.1">
    <property type="nucleotide sequence ID" value="NZ_JBHMAX010000013.1"/>
</dbReference>
<accession>A0ABV5V1P4</accession>
<evidence type="ECO:0000313" key="6">
    <source>
        <dbReference type="Proteomes" id="UP001589613"/>
    </source>
</evidence>
<dbReference type="SMART" id="SM01092">
    <property type="entry name" value="CO_deh_flav_C"/>
    <property type="match status" value="1"/>
</dbReference>
<keyword evidence="1" id="KW-0285">Flavoprotein</keyword>
<evidence type="ECO:0000256" key="1">
    <source>
        <dbReference type="ARBA" id="ARBA00022630"/>
    </source>
</evidence>
<dbReference type="SUPFAM" id="SSF56176">
    <property type="entry name" value="FAD-binding/transporter-associated domain-like"/>
    <property type="match status" value="1"/>
</dbReference>
<feature type="domain" description="FAD-binding PCMH-type" evidence="4">
    <location>
        <begin position="1"/>
        <end position="177"/>
    </location>
</feature>
<comment type="caution">
    <text evidence="5">The sequence shown here is derived from an EMBL/GenBank/DDBJ whole genome shotgun (WGS) entry which is preliminary data.</text>
</comment>
<evidence type="ECO:0000313" key="5">
    <source>
        <dbReference type="EMBL" id="MFB9731711.1"/>
    </source>
</evidence>
<dbReference type="PROSITE" id="PS51387">
    <property type="entry name" value="FAD_PCMH"/>
    <property type="match status" value="1"/>
</dbReference>
<dbReference type="EMBL" id="JBHMAX010000013">
    <property type="protein sequence ID" value="MFB9731711.1"/>
    <property type="molecule type" value="Genomic_DNA"/>
</dbReference>
<dbReference type="Gene3D" id="3.30.390.50">
    <property type="entry name" value="CO dehydrogenase flavoprotein, C-terminal domain"/>
    <property type="match status" value="1"/>
</dbReference>
<dbReference type="SUPFAM" id="SSF55447">
    <property type="entry name" value="CO dehydrogenase flavoprotein C-terminal domain-like"/>
    <property type="match status" value="1"/>
</dbReference>
<dbReference type="PANTHER" id="PTHR42659">
    <property type="entry name" value="XANTHINE DEHYDROGENASE SUBUNIT C-RELATED"/>
    <property type="match status" value="1"/>
</dbReference>
<evidence type="ECO:0000256" key="2">
    <source>
        <dbReference type="ARBA" id="ARBA00022827"/>
    </source>
</evidence>
<dbReference type="InterPro" id="IPR002346">
    <property type="entry name" value="Mopterin_DH_FAD-bd"/>
</dbReference>
<reference evidence="5 6" key="1">
    <citation type="submission" date="2024-09" db="EMBL/GenBank/DDBJ databases">
        <authorList>
            <person name="Sun Q."/>
            <person name="Mori K."/>
        </authorList>
    </citation>
    <scope>NUCLEOTIDE SEQUENCE [LARGE SCALE GENOMIC DNA]</scope>
    <source>
        <strain evidence="5 6">JCM 12763</strain>
    </source>
</reference>
<dbReference type="InterPro" id="IPR016167">
    <property type="entry name" value="FAD-bd_PCMH_sub1"/>
</dbReference>
<dbReference type="PANTHER" id="PTHR42659:SF2">
    <property type="entry name" value="XANTHINE DEHYDROGENASE SUBUNIT C-RELATED"/>
    <property type="match status" value="1"/>
</dbReference>
<dbReference type="InterPro" id="IPR051312">
    <property type="entry name" value="Diverse_Substr_Oxidored"/>
</dbReference>
<sequence>MKPAPFGYHAPADLDEALALLAELGPDAKVLAGGQSLVPVLNMRLANPAHLVDLNRVPGLDHVTVEDDAVVVGALVRHAALLSHSAARTAQPLLRQALSWVAHPAIRNRGTTVGSIVHADPSGEMPTILAVTDGSVLLRSAGGERVVPAAEFFVGPMESCVADDEIAVEARFGRFPAGTRTGFTEIARRHGDYALAGVALAVQVEEAGDAGSSGGTGGGRIRAARAGYVSVSEVPGVLDLTPVLGAASLDDVRDRRLADALAEAVAAHVDPVDDIHASADYRRHLAVVQTQRLLSSLAGAAAPDQEVSA</sequence>
<gene>
    <name evidence="5" type="ORF">ACFFN0_06630</name>
</gene>